<evidence type="ECO:0000256" key="1">
    <source>
        <dbReference type="ARBA" id="ARBA00004370"/>
    </source>
</evidence>
<keyword evidence="6" id="KW-1133">Transmembrane helix</keyword>
<name>A0AAQ3SW65_PASNO</name>
<protein>
    <recommendedName>
        <fullName evidence="11">Rieske domain-containing protein</fullName>
    </recommendedName>
</protein>
<evidence type="ECO:0000256" key="7">
    <source>
        <dbReference type="ARBA" id="ARBA00023002"/>
    </source>
</evidence>
<keyword evidence="7" id="KW-0560">Oxidoreductase</keyword>
<dbReference type="GO" id="GO:0016020">
    <property type="term" value="C:membrane"/>
    <property type="evidence" value="ECO:0007669"/>
    <property type="project" value="UniProtKB-SubCell"/>
</dbReference>
<dbReference type="InterPro" id="IPR036922">
    <property type="entry name" value="Rieske_2Fe-2S_sf"/>
</dbReference>
<evidence type="ECO:0000313" key="13">
    <source>
        <dbReference type="Proteomes" id="UP001341281"/>
    </source>
</evidence>
<dbReference type="Gene3D" id="3.90.380.10">
    <property type="entry name" value="Naphthalene 1,2-dioxygenase Alpha Subunit, Chain A, domain 1"/>
    <property type="match status" value="1"/>
</dbReference>
<dbReference type="InterPro" id="IPR050584">
    <property type="entry name" value="Cholesterol_7-desaturase"/>
</dbReference>
<proteinExistence type="predicted"/>
<evidence type="ECO:0000256" key="9">
    <source>
        <dbReference type="ARBA" id="ARBA00023014"/>
    </source>
</evidence>
<keyword evidence="8" id="KW-0408">Iron</keyword>
<dbReference type="GO" id="GO:0016491">
    <property type="term" value="F:oxidoreductase activity"/>
    <property type="evidence" value="ECO:0007669"/>
    <property type="project" value="UniProtKB-KW"/>
</dbReference>
<dbReference type="Pfam" id="PF00355">
    <property type="entry name" value="Rieske"/>
    <property type="match status" value="1"/>
</dbReference>
<dbReference type="SUPFAM" id="SSF50022">
    <property type="entry name" value="ISP domain"/>
    <property type="match status" value="1"/>
</dbReference>
<dbReference type="SUPFAM" id="SSF55961">
    <property type="entry name" value="Bet v1-like"/>
    <property type="match status" value="1"/>
</dbReference>
<organism evidence="12 13">
    <name type="scientific">Paspalum notatum var. saurae</name>
    <dbReference type="NCBI Taxonomy" id="547442"/>
    <lineage>
        <taxon>Eukaryota</taxon>
        <taxon>Viridiplantae</taxon>
        <taxon>Streptophyta</taxon>
        <taxon>Embryophyta</taxon>
        <taxon>Tracheophyta</taxon>
        <taxon>Spermatophyta</taxon>
        <taxon>Magnoliopsida</taxon>
        <taxon>Liliopsida</taxon>
        <taxon>Poales</taxon>
        <taxon>Poaceae</taxon>
        <taxon>PACMAD clade</taxon>
        <taxon>Panicoideae</taxon>
        <taxon>Andropogonodae</taxon>
        <taxon>Paspaleae</taxon>
        <taxon>Paspalinae</taxon>
        <taxon>Paspalum</taxon>
    </lineage>
</organism>
<dbReference type="PANTHER" id="PTHR21266">
    <property type="entry name" value="IRON-SULFUR DOMAIN CONTAINING PROTEIN"/>
    <property type="match status" value="1"/>
</dbReference>
<keyword evidence="4" id="KW-0479">Metal-binding</keyword>
<dbReference type="GO" id="GO:0046872">
    <property type="term" value="F:metal ion binding"/>
    <property type="evidence" value="ECO:0007669"/>
    <property type="project" value="UniProtKB-KW"/>
</dbReference>
<sequence>MDPFCLLLPPSAPRPFAVVVDTAATAPPKPTGLASARTVLPRRRSWRPRAGHRLPAVSAVARDALQADEAPAPSASEEERFDWLDQWYPFAPVGDLDQRAPHGKTVLGLNVVAWYDRAGAGEWRVFHDACPHRLAPLSEGRIDGKGRLQCAYHGWCFDGAGACRFIPQAPALGPPVHTNSRACVASYPCVVQNDILWFYPRTEPEFADVLQRKRPPFFAEMDDPAFFTVFGMRDFPYGLASSFFHARCSCVYDLDASSVDEDDILYLHRARRYDIMMENLLDPAHVPYAHKGLLPCFPNEEDPGRYVPDPTWLPFVEHDREGGDPIKMKIQQANIDGFLSRMKRGDMKFVAPCALHGTNPGKVNVDGKIEPWFMYVLLCVPVSPGRRRLIWLWPKNHTTVVLPCVVESERNFAAVGLDKWHQACYVPTSSDAMTVAFRNWFRKYCKNQIIWAASQPQADHQLPPIQTMDKLFERYWSHVAQCRSCGAALKAMRALEVALQVASVAAIGFLAVAKGTPAASVVHRAAAVAAAVLCFAASRWLAGFIEENFHVAPPYTHADK</sequence>
<dbReference type="PROSITE" id="PS51296">
    <property type="entry name" value="RIESKE"/>
    <property type="match status" value="1"/>
</dbReference>
<evidence type="ECO:0000256" key="3">
    <source>
        <dbReference type="ARBA" id="ARBA00022714"/>
    </source>
</evidence>
<dbReference type="GO" id="GO:0005737">
    <property type="term" value="C:cytoplasm"/>
    <property type="evidence" value="ECO:0007669"/>
    <property type="project" value="TreeGrafter"/>
</dbReference>
<gene>
    <name evidence="12" type="ORF">U9M48_010967</name>
</gene>
<keyword evidence="5" id="KW-0809">Transit peptide</keyword>
<dbReference type="InterPro" id="IPR017941">
    <property type="entry name" value="Rieske_2Fe-2S"/>
</dbReference>
<dbReference type="GO" id="GO:0051537">
    <property type="term" value="F:2 iron, 2 sulfur cluster binding"/>
    <property type="evidence" value="ECO:0007669"/>
    <property type="project" value="UniProtKB-KW"/>
</dbReference>
<dbReference type="EMBL" id="CP144746">
    <property type="protein sequence ID" value="WVZ61029.1"/>
    <property type="molecule type" value="Genomic_DNA"/>
</dbReference>
<dbReference type="Proteomes" id="UP001341281">
    <property type="component" value="Chromosome 02"/>
</dbReference>
<keyword evidence="3" id="KW-0001">2Fe-2S</keyword>
<dbReference type="PANTHER" id="PTHR21266:SF32">
    <property type="entry name" value="CHOLESTEROL 7-DESATURASE NVD"/>
    <property type="match status" value="1"/>
</dbReference>
<evidence type="ECO:0000256" key="5">
    <source>
        <dbReference type="ARBA" id="ARBA00022946"/>
    </source>
</evidence>
<keyword evidence="13" id="KW-1185">Reference proteome</keyword>
<evidence type="ECO:0000313" key="12">
    <source>
        <dbReference type="EMBL" id="WVZ61029.1"/>
    </source>
</evidence>
<keyword evidence="2" id="KW-0812">Transmembrane</keyword>
<keyword evidence="9" id="KW-0411">Iron-sulfur</keyword>
<keyword evidence="10" id="KW-0472">Membrane</keyword>
<evidence type="ECO:0000259" key="11">
    <source>
        <dbReference type="PROSITE" id="PS51296"/>
    </source>
</evidence>
<feature type="domain" description="Rieske" evidence="11">
    <location>
        <begin position="87"/>
        <end position="198"/>
    </location>
</feature>
<evidence type="ECO:0000256" key="6">
    <source>
        <dbReference type="ARBA" id="ARBA00022989"/>
    </source>
</evidence>
<evidence type="ECO:0000256" key="8">
    <source>
        <dbReference type="ARBA" id="ARBA00023004"/>
    </source>
</evidence>
<evidence type="ECO:0000256" key="2">
    <source>
        <dbReference type="ARBA" id="ARBA00022692"/>
    </source>
</evidence>
<accession>A0AAQ3SW65</accession>
<dbReference type="Gene3D" id="2.102.10.10">
    <property type="entry name" value="Rieske [2Fe-2S] iron-sulphur domain"/>
    <property type="match status" value="1"/>
</dbReference>
<reference evidence="12 13" key="1">
    <citation type="submission" date="2024-02" db="EMBL/GenBank/DDBJ databases">
        <title>High-quality chromosome-scale genome assembly of Pensacola bahiagrass (Paspalum notatum Flugge var. saurae).</title>
        <authorList>
            <person name="Vega J.M."/>
            <person name="Podio M."/>
            <person name="Orjuela J."/>
            <person name="Siena L.A."/>
            <person name="Pessino S.C."/>
            <person name="Combes M.C."/>
            <person name="Mariac C."/>
            <person name="Albertini E."/>
            <person name="Pupilli F."/>
            <person name="Ortiz J.P.A."/>
            <person name="Leblanc O."/>
        </authorList>
    </citation>
    <scope>NUCLEOTIDE SEQUENCE [LARGE SCALE GENOMIC DNA]</scope>
    <source>
        <strain evidence="12">R1</strain>
        <tissue evidence="12">Leaf</tissue>
    </source>
</reference>
<evidence type="ECO:0000256" key="10">
    <source>
        <dbReference type="ARBA" id="ARBA00023136"/>
    </source>
</evidence>
<evidence type="ECO:0000256" key="4">
    <source>
        <dbReference type="ARBA" id="ARBA00022723"/>
    </source>
</evidence>
<dbReference type="AlphaFoldDB" id="A0AAQ3SW65"/>
<comment type="subcellular location">
    <subcellularLocation>
        <location evidence="1">Membrane</location>
    </subcellularLocation>
</comment>